<dbReference type="EMBL" id="AMQN01032892">
    <property type="status" value="NOT_ANNOTATED_CDS"/>
    <property type="molecule type" value="Genomic_DNA"/>
</dbReference>
<keyword evidence="1" id="KW-1133">Transmembrane helix</keyword>
<dbReference type="HOGENOM" id="CLU_1435711_0_0_1"/>
<dbReference type="PANTHER" id="PTHR28556">
    <property type="entry name" value="TRANSMEMBRANE PROTEIN 106B"/>
    <property type="match status" value="1"/>
</dbReference>
<dbReference type="Proteomes" id="UP000014760">
    <property type="component" value="Unassembled WGS sequence"/>
</dbReference>
<dbReference type="InterPro" id="IPR048509">
    <property type="entry name" value="TMEM106_C"/>
</dbReference>
<evidence type="ECO:0000313" key="4">
    <source>
        <dbReference type="EnsemblMetazoa" id="CapteP185661"/>
    </source>
</evidence>
<dbReference type="EMBL" id="AMQN01032891">
    <property type="status" value="NOT_ANNOTATED_CDS"/>
    <property type="molecule type" value="Genomic_DNA"/>
</dbReference>
<organism evidence="3">
    <name type="scientific">Capitella teleta</name>
    <name type="common">Polychaete worm</name>
    <dbReference type="NCBI Taxonomy" id="283909"/>
    <lineage>
        <taxon>Eukaryota</taxon>
        <taxon>Metazoa</taxon>
        <taxon>Spiralia</taxon>
        <taxon>Lophotrochozoa</taxon>
        <taxon>Annelida</taxon>
        <taxon>Polychaeta</taxon>
        <taxon>Sedentaria</taxon>
        <taxon>Scolecida</taxon>
        <taxon>Capitellidae</taxon>
        <taxon>Capitella</taxon>
    </lineage>
</organism>
<keyword evidence="1" id="KW-0812">Transmembrane</keyword>
<keyword evidence="1" id="KW-0472">Membrane</keyword>
<dbReference type="PANTHER" id="PTHR28556:SF4">
    <property type="entry name" value="TRANSMEMBRANE PROTEIN 106A"/>
    <property type="match status" value="1"/>
</dbReference>
<name>R7TCG0_CAPTE</name>
<dbReference type="InterPro" id="IPR009790">
    <property type="entry name" value="TMEM106"/>
</dbReference>
<dbReference type="OMA" id="CSYLCHS"/>
<evidence type="ECO:0000259" key="2">
    <source>
        <dbReference type="Pfam" id="PF07092"/>
    </source>
</evidence>
<dbReference type="Pfam" id="PF07092">
    <property type="entry name" value="TMEM106"/>
    <property type="match status" value="1"/>
</dbReference>
<sequence length="189" mass="21412">MVATCTKVDFFLSEGFKEFHQLVKIGIFGSQSFAKVHNSLSLWESMAIRDSELMCVSVNEKLTDSSYRTLYVLIAVAICAVMTGLLVFFLYPRSVDINNNLPLISPTFTYVNDTARIVFLTVVNKFNVTNTNFFSVQVTQMNITCYFDQPQRVIGQQQNNTHLTIPLRSQRTYEVALNLTFSGDEGYIA</sequence>
<reference evidence="5" key="1">
    <citation type="submission" date="2012-12" db="EMBL/GenBank/DDBJ databases">
        <authorList>
            <person name="Hellsten U."/>
            <person name="Grimwood J."/>
            <person name="Chapman J.A."/>
            <person name="Shapiro H."/>
            <person name="Aerts A."/>
            <person name="Otillar R.P."/>
            <person name="Terry A.Y."/>
            <person name="Boore J.L."/>
            <person name="Simakov O."/>
            <person name="Marletaz F."/>
            <person name="Cho S.-J."/>
            <person name="Edsinger-Gonzales E."/>
            <person name="Havlak P."/>
            <person name="Kuo D.-H."/>
            <person name="Larsson T."/>
            <person name="Lv J."/>
            <person name="Arendt D."/>
            <person name="Savage R."/>
            <person name="Osoegawa K."/>
            <person name="de Jong P."/>
            <person name="Lindberg D.R."/>
            <person name="Seaver E.C."/>
            <person name="Weisblat D.A."/>
            <person name="Putnam N.H."/>
            <person name="Grigoriev I.V."/>
            <person name="Rokhsar D.S."/>
        </authorList>
    </citation>
    <scope>NUCLEOTIDE SEQUENCE</scope>
    <source>
        <strain evidence="5">I ESC-2004</strain>
    </source>
</reference>
<evidence type="ECO:0000313" key="5">
    <source>
        <dbReference type="Proteomes" id="UP000014760"/>
    </source>
</evidence>
<feature type="domain" description="Transmembrane protein 106 C-terminal" evidence="2">
    <location>
        <begin position="92"/>
        <end position="177"/>
    </location>
</feature>
<dbReference type="EnsemblMetazoa" id="CapteT185661">
    <property type="protein sequence ID" value="CapteP185661"/>
    <property type="gene ID" value="CapteG185661"/>
</dbReference>
<keyword evidence="5" id="KW-1185">Reference proteome</keyword>
<protein>
    <recommendedName>
        <fullName evidence="2">Transmembrane protein 106 C-terminal domain-containing protein</fullName>
    </recommendedName>
</protein>
<proteinExistence type="predicted"/>
<feature type="transmembrane region" description="Helical" evidence="1">
    <location>
        <begin position="70"/>
        <end position="91"/>
    </location>
</feature>
<reference evidence="4" key="3">
    <citation type="submission" date="2015-06" db="UniProtKB">
        <authorList>
            <consortium name="EnsemblMetazoa"/>
        </authorList>
    </citation>
    <scope>IDENTIFICATION</scope>
</reference>
<evidence type="ECO:0000313" key="3">
    <source>
        <dbReference type="EMBL" id="ELT89182.1"/>
    </source>
</evidence>
<dbReference type="EMBL" id="KB311492">
    <property type="protein sequence ID" value="ELT89182.1"/>
    <property type="molecule type" value="Genomic_DNA"/>
</dbReference>
<dbReference type="STRING" id="283909.R7TCG0"/>
<dbReference type="OrthoDB" id="508875at2759"/>
<gene>
    <name evidence="3" type="ORF">CAPTEDRAFT_185661</name>
</gene>
<reference evidence="3 5" key="2">
    <citation type="journal article" date="2013" name="Nature">
        <title>Insights into bilaterian evolution from three spiralian genomes.</title>
        <authorList>
            <person name="Simakov O."/>
            <person name="Marletaz F."/>
            <person name="Cho S.J."/>
            <person name="Edsinger-Gonzales E."/>
            <person name="Havlak P."/>
            <person name="Hellsten U."/>
            <person name="Kuo D.H."/>
            <person name="Larsson T."/>
            <person name="Lv J."/>
            <person name="Arendt D."/>
            <person name="Savage R."/>
            <person name="Osoegawa K."/>
            <person name="de Jong P."/>
            <person name="Grimwood J."/>
            <person name="Chapman J.A."/>
            <person name="Shapiro H."/>
            <person name="Aerts A."/>
            <person name="Otillar R.P."/>
            <person name="Terry A.Y."/>
            <person name="Boore J.L."/>
            <person name="Grigoriev I.V."/>
            <person name="Lindberg D.R."/>
            <person name="Seaver E.C."/>
            <person name="Weisblat D.A."/>
            <person name="Putnam N.H."/>
            <person name="Rokhsar D.S."/>
        </authorList>
    </citation>
    <scope>NUCLEOTIDE SEQUENCE</scope>
    <source>
        <strain evidence="3 5">I ESC-2004</strain>
    </source>
</reference>
<evidence type="ECO:0000256" key="1">
    <source>
        <dbReference type="SAM" id="Phobius"/>
    </source>
</evidence>
<dbReference type="AlphaFoldDB" id="R7TCG0"/>
<accession>R7TCG0</accession>